<reference evidence="1 2" key="1">
    <citation type="submission" date="2017-06" db="EMBL/GenBank/DDBJ databases">
        <title>Complete Genome Sequence of the Soil Carbazole-Degrading Bacterium Nocardioides aromaticivorans IC177.</title>
        <authorList>
            <person name="Vejarano F."/>
            <person name="Suzuki-Minakuchi C."/>
            <person name="Ohtsubo Y."/>
            <person name="Tsuda M."/>
            <person name="Okada K."/>
            <person name="Nojiri H."/>
        </authorList>
    </citation>
    <scope>NUCLEOTIDE SEQUENCE [LARGE SCALE GENOMIC DNA]</scope>
    <source>
        <strain evidence="1 2">IC177</strain>
    </source>
</reference>
<dbReference type="EMBL" id="CP022295">
    <property type="protein sequence ID" value="QSR25556.1"/>
    <property type="molecule type" value="Genomic_DNA"/>
</dbReference>
<keyword evidence="2" id="KW-1185">Reference proteome</keyword>
<accession>A0ABX7PI43</accession>
<sequence>MNQRANPDELAAATTFALLERYVRSIDDARRYADQHPFASSLARENAEAIAAEIERRCVR</sequence>
<dbReference type="Proteomes" id="UP000662818">
    <property type="component" value="Chromosome"/>
</dbReference>
<evidence type="ECO:0000313" key="2">
    <source>
        <dbReference type="Proteomes" id="UP000662818"/>
    </source>
</evidence>
<protein>
    <submittedName>
        <fullName evidence="1">Uncharacterized protein</fullName>
    </submittedName>
</protein>
<proteinExistence type="predicted"/>
<name>A0ABX7PI43_9ACTN</name>
<organism evidence="1 2">
    <name type="scientific">Nocardioides aromaticivorans</name>
    <dbReference type="NCBI Taxonomy" id="200618"/>
    <lineage>
        <taxon>Bacteria</taxon>
        <taxon>Bacillati</taxon>
        <taxon>Actinomycetota</taxon>
        <taxon>Actinomycetes</taxon>
        <taxon>Propionibacteriales</taxon>
        <taxon>Nocardioidaceae</taxon>
        <taxon>Nocardioides</taxon>
    </lineage>
</organism>
<gene>
    <name evidence="1" type="ORF">CFH99_07960</name>
</gene>
<dbReference type="RefSeq" id="WP_207009806.1">
    <property type="nucleotide sequence ID" value="NZ_CP022295.1"/>
</dbReference>
<evidence type="ECO:0000313" key="1">
    <source>
        <dbReference type="EMBL" id="QSR25556.1"/>
    </source>
</evidence>